<feature type="region of interest" description="Disordered" evidence="1">
    <location>
        <begin position="153"/>
        <end position="187"/>
    </location>
</feature>
<evidence type="ECO:0000313" key="4">
    <source>
        <dbReference type="Proteomes" id="UP001500984"/>
    </source>
</evidence>
<feature type="chain" id="PRO_5046335294" description="DNA modification methylase" evidence="2">
    <location>
        <begin position="21"/>
        <end position="187"/>
    </location>
</feature>
<proteinExistence type="predicted"/>
<evidence type="ECO:0000313" key="3">
    <source>
        <dbReference type="EMBL" id="GAA2092446.1"/>
    </source>
</evidence>
<keyword evidence="2" id="KW-0732">Signal</keyword>
<evidence type="ECO:0008006" key="5">
    <source>
        <dbReference type="Google" id="ProtNLM"/>
    </source>
</evidence>
<organism evidence="3 4">
    <name type="scientific">Brevibacterium salitolerans</name>
    <dbReference type="NCBI Taxonomy" id="1403566"/>
    <lineage>
        <taxon>Bacteria</taxon>
        <taxon>Bacillati</taxon>
        <taxon>Actinomycetota</taxon>
        <taxon>Actinomycetes</taxon>
        <taxon>Micrococcales</taxon>
        <taxon>Brevibacteriaceae</taxon>
        <taxon>Brevibacterium</taxon>
    </lineage>
</organism>
<name>A0ABP5I6S0_9MICO</name>
<dbReference type="EMBL" id="BAAAPZ010000003">
    <property type="protein sequence ID" value="GAA2092446.1"/>
    <property type="molecule type" value="Genomic_DNA"/>
</dbReference>
<keyword evidence="4" id="KW-1185">Reference proteome</keyword>
<sequence>MRIALALTAVAAIVPLSGCAALLSSQQTAQYEYSGGDGAWTELDGVKVRGLVFAQNEQGEAQVFYTLVNSTNEPRTVSISAGAGSPLTHSLEPNEVFEQYPAGVEARSGAAASEPVIVEGLDAVPGEQVDVDVTVGSESETLRVQVLNDEIPYYDGLVPTTSPSGDPTEDAEDASGAQGAGAEGAEG</sequence>
<accession>A0ABP5I6S0</accession>
<dbReference type="Proteomes" id="UP001500984">
    <property type="component" value="Unassembled WGS sequence"/>
</dbReference>
<protein>
    <recommendedName>
        <fullName evidence="5">DNA modification methylase</fullName>
    </recommendedName>
</protein>
<gene>
    <name evidence="3" type="ORF">GCM10009823_10190</name>
</gene>
<evidence type="ECO:0000256" key="1">
    <source>
        <dbReference type="SAM" id="MobiDB-lite"/>
    </source>
</evidence>
<evidence type="ECO:0000256" key="2">
    <source>
        <dbReference type="SAM" id="SignalP"/>
    </source>
</evidence>
<comment type="caution">
    <text evidence="3">The sequence shown here is derived from an EMBL/GenBank/DDBJ whole genome shotgun (WGS) entry which is preliminary data.</text>
</comment>
<feature type="signal peptide" evidence="2">
    <location>
        <begin position="1"/>
        <end position="20"/>
    </location>
</feature>
<feature type="compositionally biased region" description="Gly residues" evidence="1">
    <location>
        <begin position="178"/>
        <end position="187"/>
    </location>
</feature>
<reference evidence="4" key="1">
    <citation type="journal article" date="2019" name="Int. J. Syst. Evol. Microbiol.">
        <title>The Global Catalogue of Microorganisms (GCM) 10K type strain sequencing project: providing services to taxonomists for standard genome sequencing and annotation.</title>
        <authorList>
            <consortium name="The Broad Institute Genomics Platform"/>
            <consortium name="The Broad Institute Genome Sequencing Center for Infectious Disease"/>
            <person name="Wu L."/>
            <person name="Ma J."/>
        </authorList>
    </citation>
    <scope>NUCLEOTIDE SEQUENCE [LARGE SCALE GENOMIC DNA]</scope>
    <source>
        <strain evidence="4">JCM 15900</strain>
    </source>
</reference>